<evidence type="ECO:0000256" key="1">
    <source>
        <dbReference type="SAM" id="MobiDB-lite"/>
    </source>
</evidence>
<dbReference type="EMBL" id="AP010968">
    <property type="protein sequence ID" value="BAJ28410.1"/>
    <property type="molecule type" value="Genomic_DNA"/>
</dbReference>
<organism evidence="3 4">
    <name type="scientific">Kitasatospora setae (strain ATCC 33774 / DSM 43861 / JCM 3304 / KCC A-0304 / NBRC 14216 / KM-6054)</name>
    <name type="common">Streptomyces setae</name>
    <dbReference type="NCBI Taxonomy" id="452652"/>
    <lineage>
        <taxon>Bacteria</taxon>
        <taxon>Bacillati</taxon>
        <taxon>Actinomycetota</taxon>
        <taxon>Actinomycetes</taxon>
        <taxon>Kitasatosporales</taxon>
        <taxon>Streptomycetaceae</taxon>
        <taxon>Kitasatospora</taxon>
    </lineage>
</organism>
<accession>E4NB29</accession>
<gene>
    <name evidence="3" type="ordered locus">KSE_25970</name>
</gene>
<feature type="compositionally biased region" description="Basic and acidic residues" evidence="1">
    <location>
        <begin position="70"/>
        <end position="85"/>
    </location>
</feature>
<dbReference type="PATRIC" id="fig|452652.3.peg.2602"/>
<proteinExistence type="predicted"/>
<dbReference type="STRING" id="452652.KSE_25970"/>
<sequence>MPGGRGGKRDYPGTAVPNKEPVMSPAALVQLAGPISSEDGPGLFLRIILIASFVGVGLMVWALARASRDGAKRDAARAATREAERTGQAGRTAADDLG</sequence>
<evidence type="ECO:0000313" key="3">
    <source>
        <dbReference type="EMBL" id="BAJ28410.1"/>
    </source>
</evidence>
<name>E4NB29_KITSK</name>
<feature type="transmembrane region" description="Helical" evidence="2">
    <location>
        <begin position="43"/>
        <end position="64"/>
    </location>
</feature>
<dbReference type="KEGG" id="ksk:KSE_25970"/>
<keyword evidence="2" id="KW-0472">Membrane</keyword>
<evidence type="ECO:0000313" key="4">
    <source>
        <dbReference type="Proteomes" id="UP000007076"/>
    </source>
</evidence>
<feature type="region of interest" description="Disordered" evidence="1">
    <location>
        <begin position="70"/>
        <end position="98"/>
    </location>
</feature>
<evidence type="ECO:0000256" key="2">
    <source>
        <dbReference type="SAM" id="Phobius"/>
    </source>
</evidence>
<protein>
    <submittedName>
        <fullName evidence="3">Uncharacterized protein</fullName>
    </submittedName>
</protein>
<keyword evidence="2" id="KW-1133">Transmembrane helix</keyword>
<dbReference type="eggNOG" id="ENOG5031U6A">
    <property type="taxonomic scope" value="Bacteria"/>
</dbReference>
<keyword evidence="4" id="KW-1185">Reference proteome</keyword>
<keyword evidence="2" id="KW-0812">Transmembrane</keyword>
<reference evidence="3 4" key="1">
    <citation type="journal article" date="2010" name="DNA Res.">
        <title>Genome sequence of Kitasatospora setae NBRC 14216T: an evolutionary snapshot of the family Streptomycetaceae.</title>
        <authorList>
            <person name="Ichikawa N."/>
            <person name="Oguchi A."/>
            <person name="Ikeda H."/>
            <person name="Ishikawa J."/>
            <person name="Kitani S."/>
            <person name="Watanabe Y."/>
            <person name="Nakamura S."/>
            <person name="Katano Y."/>
            <person name="Kishi E."/>
            <person name="Sasagawa M."/>
            <person name="Ankai A."/>
            <person name="Fukui S."/>
            <person name="Hashimoto Y."/>
            <person name="Kamata S."/>
            <person name="Otoguro M."/>
            <person name="Tanikawa S."/>
            <person name="Nihira T."/>
            <person name="Horinouchi S."/>
            <person name="Ohnishi Y."/>
            <person name="Hayakawa M."/>
            <person name="Kuzuyama T."/>
            <person name="Arisawa A."/>
            <person name="Nomoto F."/>
            <person name="Miura H."/>
            <person name="Takahashi Y."/>
            <person name="Fujita N."/>
        </authorList>
    </citation>
    <scope>NUCLEOTIDE SEQUENCE [LARGE SCALE GENOMIC DNA]</scope>
    <source>
        <strain evidence="4">ATCC 33774 / DSM 43861 / JCM 3304 / KCC A-0304 / NBRC 14216 / KM-6054</strain>
    </source>
</reference>
<dbReference type="Proteomes" id="UP000007076">
    <property type="component" value="Chromosome"/>
</dbReference>
<dbReference type="AlphaFoldDB" id="E4NB29"/>
<dbReference type="HOGENOM" id="CLU_2330028_0_0_11"/>